<protein>
    <recommendedName>
        <fullName evidence="3">PilZ domain-containing protein</fullName>
    </recommendedName>
</protein>
<accession>A0A9D7I8C6</accession>
<dbReference type="EMBL" id="JADJNC010000010">
    <property type="protein sequence ID" value="MBK7422987.1"/>
    <property type="molecule type" value="Genomic_DNA"/>
</dbReference>
<comment type="caution">
    <text evidence="1">The sequence shown here is derived from an EMBL/GenBank/DDBJ whole genome shotgun (WGS) entry which is preliminary data.</text>
</comment>
<proteinExistence type="predicted"/>
<evidence type="ECO:0008006" key="3">
    <source>
        <dbReference type="Google" id="ProtNLM"/>
    </source>
</evidence>
<dbReference type="Proteomes" id="UP000886602">
    <property type="component" value="Unassembled WGS sequence"/>
</dbReference>
<gene>
    <name evidence="1" type="ORF">IPJ48_07770</name>
</gene>
<dbReference type="AlphaFoldDB" id="A0A9D7I8C6"/>
<evidence type="ECO:0000313" key="2">
    <source>
        <dbReference type="Proteomes" id="UP000886602"/>
    </source>
</evidence>
<evidence type="ECO:0000313" key="1">
    <source>
        <dbReference type="EMBL" id="MBK7422987.1"/>
    </source>
</evidence>
<organism evidence="1 2">
    <name type="scientific">Candidatus Propionivibrio dominans</name>
    <dbReference type="NCBI Taxonomy" id="2954373"/>
    <lineage>
        <taxon>Bacteria</taxon>
        <taxon>Pseudomonadati</taxon>
        <taxon>Pseudomonadota</taxon>
        <taxon>Betaproteobacteria</taxon>
        <taxon>Rhodocyclales</taxon>
        <taxon>Rhodocyclaceae</taxon>
        <taxon>Propionivibrio</taxon>
    </lineage>
</organism>
<reference evidence="1" key="1">
    <citation type="submission" date="2020-10" db="EMBL/GenBank/DDBJ databases">
        <title>Connecting structure to function with the recovery of over 1000 high-quality activated sludge metagenome-assembled genomes encoding full-length rRNA genes using long-read sequencing.</title>
        <authorList>
            <person name="Singleton C.M."/>
            <person name="Petriglieri F."/>
            <person name="Kristensen J.M."/>
            <person name="Kirkegaard R.H."/>
            <person name="Michaelsen T.Y."/>
            <person name="Andersen M.H."/>
            <person name="Karst S.M."/>
            <person name="Dueholm M.S."/>
            <person name="Nielsen P.H."/>
            <person name="Albertsen M."/>
        </authorList>
    </citation>
    <scope>NUCLEOTIDE SEQUENCE</scope>
    <source>
        <strain evidence="1">EsbW_18-Q3-R4-48_MAXAC.044</strain>
    </source>
</reference>
<sequence length="509" mass="57225">MILNLFSSRPDHPLGDAKEFKRVLAELPLDNSFKAVDELYGWFESLQSADDFRVDHFFDVVRQLDEAAQPHIRRLSRDYLYSPRLSKSEERRLWSMCYNYWGEVSSLYARCIERARLNPKDKGSEALKPSLPLAATRLMAARATQLKWVEYRYGPIGEDLWRGLGQPYLAAEAAGYSQKSVQLYPSQTGLTSVTEQYLQSLVFYSSSMDSLMPLEIELADRLIAHFQPGFVFSDNCLPESVYWVDAAGGSPPARLARKPDQRLSSLRFFSPGSAPQALNELMRSVERGQLPAELNLGGEYLAKAVLPVLRHLALYWAPEPPQREHRRHAVKTRIAVLQGFDDSFTVFAGDVARLGKERTAKSWVVENVSLGGFGAGVDDLCGDWLKIGTLLSMQPEGGENWVLGVVRRYNKDSDAHARVGIQALSRQAQSVELRPRTSGFSATGAIPGIWLREGNAPGEARVVLPSSSFDLRENMEFAHDGRRYLLTPVELEEVGSHFEIGRYREHISE</sequence>
<name>A0A9D7I8C6_9RHOO</name>